<dbReference type="PROSITE" id="PS51257">
    <property type="entry name" value="PROKAR_LIPOPROTEIN"/>
    <property type="match status" value="1"/>
</dbReference>
<dbReference type="GO" id="GO:0015562">
    <property type="term" value="F:efflux transmembrane transporter activity"/>
    <property type="evidence" value="ECO:0007669"/>
    <property type="project" value="TreeGrafter"/>
</dbReference>
<evidence type="ECO:0000256" key="1">
    <source>
        <dbReference type="SAM" id="MobiDB-lite"/>
    </source>
</evidence>
<name>A0A382SUZ8_9ZZZZ</name>
<dbReference type="SUPFAM" id="SSF111369">
    <property type="entry name" value="HlyD-like secretion proteins"/>
    <property type="match status" value="1"/>
</dbReference>
<evidence type="ECO:0000313" key="2">
    <source>
        <dbReference type="EMBL" id="SVD13716.1"/>
    </source>
</evidence>
<dbReference type="EMBL" id="UINC01131794">
    <property type="protein sequence ID" value="SVD13716.1"/>
    <property type="molecule type" value="Genomic_DNA"/>
</dbReference>
<feature type="non-terminal residue" evidence="2">
    <location>
        <position position="201"/>
    </location>
</feature>
<dbReference type="GO" id="GO:1990281">
    <property type="term" value="C:efflux pump complex"/>
    <property type="evidence" value="ECO:0007669"/>
    <property type="project" value="TreeGrafter"/>
</dbReference>
<accession>A0A382SUZ8</accession>
<reference evidence="2" key="1">
    <citation type="submission" date="2018-05" db="EMBL/GenBank/DDBJ databases">
        <authorList>
            <person name="Lanie J.A."/>
            <person name="Ng W.-L."/>
            <person name="Kazmierczak K.M."/>
            <person name="Andrzejewski T.M."/>
            <person name="Davidsen T.M."/>
            <person name="Wayne K.J."/>
            <person name="Tettelin H."/>
            <person name="Glass J.I."/>
            <person name="Rusch D."/>
            <person name="Podicherti R."/>
            <person name="Tsui H.-C.T."/>
            <person name="Winkler M.E."/>
        </authorList>
    </citation>
    <scope>NUCLEOTIDE SEQUENCE</scope>
</reference>
<feature type="compositionally biased region" description="Gly residues" evidence="1">
    <location>
        <begin position="45"/>
        <end position="76"/>
    </location>
</feature>
<protein>
    <submittedName>
        <fullName evidence="2">Uncharacterized protein</fullName>
    </submittedName>
</protein>
<dbReference type="Gene3D" id="1.10.287.470">
    <property type="entry name" value="Helix hairpin bin"/>
    <property type="match status" value="1"/>
</dbReference>
<gene>
    <name evidence="2" type="ORF">METZ01_LOCUS366570</name>
</gene>
<dbReference type="AlphaFoldDB" id="A0A382SUZ8"/>
<dbReference type="Gene3D" id="2.40.50.100">
    <property type="match status" value="1"/>
</dbReference>
<feature type="region of interest" description="Disordered" evidence="1">
    <location>
        <begin position="30"/>
        <end position="76"/>
    </location>
</feature>
<sequence length="201" mass="21242">MYKSVWGRWALSASFIVITAGFFACGDGEEEGGQASGGQQMSRGGQSGAGGRQAGGRPGGGGGGMGTMMGGSGGAGASIPVEAKPVGRGDIAVSLQTYTTIEAERHVDVIARAQGLVIGIFVEEGDRVEEGQPLTQLDQDELKLQVQEREVNMLSMKANYERAADLVAKELLSTQEFEQTKFQYETAKTQLETAKLNLEFT</sequence>
<dbReference type="PANTHER" id="PTHR30469:SF38">
    <property type="entry name" value="HLYD FAMILY SECRETION PROTEIN"/>
    <property type="match status" value="1"/>
</dbReference>
<proteinExistence type="predicted"/>
<organism evidence="2">
    <name type="scientific">marine metagenome</name>
    <dbReference type="NCBI Taxonomy" id="408172"/>
    <lineage>
        <taxon>unclassified sequences</taxon>
        <taxon>metagenomes</taxon>
        <taxon>ecological metagenomes</taxon>
    </lineage>
</organism>
<dbReference type="PANTHER" id="PTHR30469">
    <property type="entry name" value="MULTIDRUG RESISTANCE PROTEIN MDTA"/>
    <property type="match status" value="1"/>
</dbReference>